<dbReference type="PANTHER" id="PTHR35324">
    <property type="entry name" value="BNAA08G03750D PROTEIN"/>
    <property type="match status" value="1"/>
</dbReference>
<dbReference type="EMBL" id="VIEB01000304">
    <property type="protein sequence ID" value="TQD95889.1"/>
    <property type="molecule type" value="Genomic_DNA"/>
</dbReference>
<dbReference type="PANTHER" id="PTHR35324:SF5">
    <property type="entry name" value="BHLH DOMAIN-CONTAINING PROTEIN"/>
    <property type="match status" value="1"/>
</dbReference>
<keyword evidence="3" id="KW-1185">Reference proteome</keyword>
<gene>
    <name evidence="2" type="ORF">C1H46_018527</name>
</gene>
<organism evidence="2 3">
    <name type="scientific">Malus baccata</name>
    <name type="common">Siberian crab apple</name>
    <name type="synonym">Pyrus baccata</name>
    <dbReference type="NCBI Taxonomy" id="106549"/>
    <lineage>
        <taxon>Eukaryota</taxon>
        <taxon>Viridiplantae</taxon>
        <taxon>Streptophyta</taxon>
        <taxon>Embryophyta</taxon>
        <taxon>Tracheophyta</taxon>
        <taxon>Spermatophyta</taxon>
        <taxon>Magnoliopsida</taxon>
        <taxon>eudicotyledons</taxon>
        <taxon>Gunneridae</taxon>
        <taxon>Pentapetalae</taxon>
        <taxon>rosids</taxon>
        <taxon>fabids</taxon>
        <taxon>Rosales</taxon>
        <taxon>Rosaceae</taxon>
        <taxon>Amygdaloideae</taxon>
        <taxon>Maleae</taxon>
        <taxon>Malus</taxon>
    </lineage>
</organism>
<comment type="caution">
    <text evidence="2">The sequence shown here is derived from an EMBL/GenBank/DDBJ whole genome shotgun (WGS) entry which is preliminary data.</text>
</comment>
<feature type="region of interest" description="Disordered" evidence="1">
    <location>
        <begin position="76"/>
        <end position="112"/>
    </location>
</feature>
<sequence length="112" mass="12441">MAFMISKAQQQQPSTFAEAASGKIKDGHEVSVKSQSSITSHVYLKSPTAASLDRDVVLRRIRHHKHVSKVKSAFRFMGSSRSSPEPATSPRTPTSNIHHETWLHQEDSFSSP</sequence>
<dbReference type="Proteomes" id="UP000315295">
    <property type="component" value="Unassembled WGS sequence"/>
</dbReference>
<evidence type="ECO:0000313" key="2">
    <source>
        <dbReference type="EMBL" id="TQD95889.1"/>
    </source>
</evidence>
<name>A0A540MBN3_MALBA</name>
<protein>
    <submittedName>
        <fullName evidence="2">Uncharacterized protein</fullName>
    </submittedName>
</protein>
<evidence type="ECO:0000256" key="1">
    <source>
        <dbReference type="SAM" id="MobiDB-lite"/>
    </source>
</evidence>
<feature type="compositionally biased region" description="Basic and acidic residues" evidence="1">
    <location>
        <begin position="97"/>
        <end position="112"/>
    </location>
</feature>
<dbReference type="AlphaFoldDB" id="A0A540MBN3"/>
<reference evidence="2 3" key="1">
    <citation type="journal article" date="2019" name="G3 (Bethesda)">
        <title>Sequencing of a Wild Apple (Malus baccata) Genome Unravels the Differences Between Cultivated and Wild Apple Species Regarding Disease Resistance and Cold Tolerance.</title>
        <authorList>
            <person name="Chen X."/>
        </authorList>
    </citation>
    <scope>NUCLEOTIDE SEQUENCE [LARGE SCALE GENOMIC DNA]</scope>
    <source>
        <strain evidence="3">cv. Shandingzi</strain>
        <tissue evidence="2">Leaves</tissue>
    </source>
</reference>
<accession>A0A540MBN3</accession>
<feature type="region of interest" description="Disordered" evidence="1">
    <location>
        <begin position="1"/>
        <end position="21"/>
    </location>
</feature>
<evidence type="ECO:0000313" key="3">
    <source>
        <dbReference type="Proteomes" id="UP000315295"/>
    </source>
</evidence>
<proteinExistence type="predicted"/>
<feature type="compositionally biased region" description="Polar residues" evidence="1">
    <location>
        <begin position="79"/>
        <end position="96"/>
    </location>
</feature>